<dbReference type="InterPro" id="IPR017930">
    <property type="entry name" value="Myb_dom"/>
</dbReference>
<feature type="domain" description="HTH myb-type" evidence="5">
    <location>
        <begin position="229"/>
        <end position="257"/>
    </location>
</feature>
<dbReference type="EMBL" id="KB096275">
    <property type="protein sequence ID" value="ESO06937.1"/>
    <property type="molecule type" value="Genomic_DNA"/>
</dbReference>
<dbReference type="GeneID" id="20211874"/>
<dbReference type="RefSeq" id="XP_009015033.1">
    <property type="nucleotide sequence ID" value="XM_009016785.1"/>
</dbReference>
<evidence type="ECO:0000313" key="8">
    <source>
        <dbReference type="Proteomes" id="UP000015101"/>
    </source>
</evidence>
<protein>
    <recommendedName>
        <fullName evidence="9">Cyclin-D-binding Myb-like transcription factor 1</fullName>
    </recommendedName>
</protein>
<dbReference type="PROSITE" id="PS50090">
    <property type="entry name" value="MYB_LIKE"/>
    <property type="match status" value="1"/>
</dbReference>
<organism evidence="7 8">
    <name type="scientific">Helobdella robusta</name>
    <name type="common">Californian leech</name>
    <dbReference type="NCBI Taxonomy" id="6412"/>
    <lineage>
        <taxon>Eukaryota</taxon>
        <taxon>Metazoa</taxon>
        <taxon>Spiralia</taxon>
        <taxon>Lophotrochozoa</taxon>
        <taxon>Annelida</taxon>
        <taxon>Clitellata</taxon>
        <taxon>Hirudinea</taxon>
        <taxon>Rhynchobdellida</taxon>
        <taxon>Glossiphoniidae</taxon>
        <taxon>Helobdella</taxon>
    </lineage>
</organism>
<dbReference type="Gene3D" id="1.10.10.60">
    <property type="entry name" value="Homeodomain-like"/>
    <property type="match status" value="2"/>
</dbReference>
<evidence type="ECO:0000259" key="5">
    <source>
        <dbReference type="PROSITE" id="PS51294"/>
    </source>
</evidence>
<dbReference type="Pfam" id="PF20588">
    <property type="entry name" value="DMTF1_N"/>
    <property type="match status" value="1"/>
</dbReference>
<reference evidence="8" key="1">
    <citation type="submission" date="2012-12" db="EMBL/GenBank/DDBJ databases">
        <authorList>
            <person name="Hellsten U."/>
            <person name="Grimwood J."/>
            <person name="Chapman J.A."/>
            <person name="Shapiro H."/>
            <person name="Aerts A."/>
            <person name="Otillar R.P."/>
            <person name="Terry A.Y."/>
            <person name="Boore J.L."/>
            <person name="Simakov O."/>
            <person name="Marletaz F."/>
            <person name="Cho S.-J."/>
            <person name="Edsinger-Gonzales E."/>
            <person name="Havlak P."/>
            <person name="Kuo D.-H."/>
            <person name="Larsson T."/>
            <person name="Lv J."/>
            <person name="Arendt D."/>
            <person name="Savage R."/>
            <person name="Osoegawa K."/>
            <person name="de Jong P."/>
            <person name="Lindberg D.R."/>
            <person name="Seaver E.C."/>
            <person name="Weisblat D.A."/>
            <person name="Putnam N.H."/>
            <person name="Grigoriev I.V."/>
            <person name="Rokhsar D.S."/>
        </authorList>
    </citation>
    <scope>NUCLEOTIDE SEQUENCE</scope>
</reference>
<reference evidence="7" key="3">
    <citation type="submission" date="2015-06" db="UniProtKB">
        <authorList>
            <consortium name="EnsemblMetazoa"/>
        </authorList>
    </citation>
    <scope>IDENTIFICATION</scope>
</reference>
<dbReference type="InParanoid" id="T1FSS7"/>
<dbReference type="eggNOG" id="KOG0051">
    <property type="taxonomic scope" value="Eukaryota"/>
</dbReference>
<proteinExistence type="predicted"/>
<evidence type="ECO:0000256" key="1">
    <source>
        <dbReference type="ARBA" id="ARBA00004123"/>
    </source>
</evidence>
<evidence type="ECO:0000256" key="3">
    <source>
        <dbReference type="ARBA" id="ARBA00023242"/>
    </source>
</evidence>
<dbReference type="Pfam" id="PF00249">
    <property type="entry name" value="Myb_DNA-binding"/>
    <property type="match status" value="2"/>
</dbReference>
<keyword evidence="3" id="KW-0539">Nucleus</keyword>
<dbReference type="OrthoDB" id="39591at2759"/>
<dbReference type="PANTHER" id="PTHR46380:SF2">
    <property type="entry name" value="CYCLIN-D-BINDING MYB-LIKE TRANSCRIPTION FACTOR 1"/>
    <property type="match status" value="1"/>
</dbReference>
<dbReference type="GO" id="GO:0000978">
    <property type="term" value="F:RNA polymerase II cis-regulatory region sequence-specific DNA binding"/>
    <property type="evidence" value="ECO:0000318"/>
    <property type="project" value="GO_Central"/>
</dbReference>
<accession>T1FSS7</accession>
<feature type="domain" description="Myb-like" evidence="4">
    <location>
        <begin position="192"/>
        <end position="253"/>
    </location>
</feature>
<dbReference type="AlphaFoldDB" id="T1FSS7"/>
<dbReference type="HOGENOM" id="CLU_577822_0_0_1"/>
<evidence type="ECO:0000256" key="2">
    <source>
        <dbReference type="ARBA" id="ARBA00023125"/>
    </source>
</evidence>
<comment type="subcellular location">
    <subcellularLocation>
        <location evidence="1">Nucleus</location>
    </subcellularLocation>
</comment>
<evidence type="ECO:0000313" key="7">
    <source>
        <dbReference type="EnsemblMetazoa" id="HelroP191249"/>
    </source>
</evidence>
<keyword evidence="2" id="KW-0238">DNA-binding</keyword>
<gene>
    <name evidence="7" type="primary">20211874</name>
    <name evidence="6" type="ORF">HELRODRAFT_191249</name>
</gene>
<dbReference type="InterPro" id="IPR051651">
    <property type="entry name" value="DMTF1_DNA-bind_reg"/>
</dbReference>
<dbReference type="InterPro" id="IPR001005">
    <property type="entry name" value="SANT/Myb"/>
</dbReference>
<evidence type="ECO:0000313" key="6">
    <source>
        <dbReference type="EMBL" id="ESO06937.1"/>
    </source>
</evidence>
<dbReference type="GO" id="GO:0000981">
    <property type="term" value="F:DNA-binding transcription factor activity, RNA polymerase II-specific"/>
    <property type="evidence" value="ECO:0000318"/>
    <property type="project" value="GO_Central"/>
</dbReference>
<reference evidence="6 8" key="2">
    <citation type="journal article" date="2013" name="Nature">
        <title>Insights into bilaterian evolution from three spiralian genomes.</title>
        <authorList>
            <person name="Simakov O."/>
            <person name="Marletaz F."/>
            <person name="Cho S.J."/>
            <person name="Edsinger-Gonzales E."/>
            <person name="Havlak P."/>
            <person name="Hellsten U."/>
            <person name="Kuo D.H."/>
            <person name="Larsson T."/>
            <person name="Lv J."/>
            <person name="Arendt D."/>
            <person name="Savage R."/>
            <person name="Osoegawa K."/>
            <person name="de Jong P."/>
            <person name="Grimwood J."/>
            <person name="Chapman J.A."/>
            <person name="Shapiro H."/>
            <person name="Aerts A."/>
            <person name="Otillar R.P."/>
            <person name="Terry A.Y."/>
            <person name="Boore J.L."/>
            <person name="Grigoriev I.V."/>
            <person name="Lindberg D.R."/>
            <person name="Seaver E.C."/>
            <person name="Weisblat D.A."/>
            <person name="Putnam N.H."/>
            <person name="Rokhsar D.S."/>
        </authorList>
    </citation>
    <scope>NUCLEOTIDE SEQUENCE</scope>
</reference>
<dbReference type="Proteomes" id="UP000015101">
    <property type="component" value="Unassembled WGS sequence"/>
</dbReference>
<name>T1FSS7_HELRO</name>
<dbReference type="EnsemblMetazoa" id="HelroT191249">
    <property type="protein sequence ID" value="HelroP191249"/>
    <property type="gene ID" value="HelroG191249"/>
</dbReference>
<dbReference type="SMART" id="SM00717">
    <property type="entry name" value="SANT"/>
    <property type="match status" value="4"/>
</dbReference>
<sequence length="473" mass="54558">MADENDCSVLEESFENKYNSSSSTGCSSNSITCSAMTYNCERPEEECPDDSADLITQAWFISKCDKMALITNGHKWKQGQWNPDEIQLLQNNINDYCSLHNVEDPSEIIFSANKDRKDFYKQIAHGLKRPLFAVYRRVIRMYDRKNYIGKYSPEELVQLKELQKKYGCDWTAIGNSIGRSASSVRDRCRLSRNKWKHGKWGYDEELKLCEIVYKLSQSAPGEDITSGLSWAEVAKYVGSRNDKQCRNKWLNNLNWKQRGGVQWTLQDDKMLLNRLLGLYLNEEADINWDQIAYKWPSVRSPQWLRCKWWAMKRKVSNYNHLTFKENLTAVLRLFEMYDEEDQPVMATSAAADDMPEEFFFDMASTTNSIDVELEQTITDDLSADNSFSNVNNNVNNELLTSHSYNQQSNHSDSMSLEMLSSDVEAVYYNQQLLFANLNGSVLFSNDDDFNVVGSSESDLTSEIVISNDINMEL</sequence>
<dbReference type="CDD" id="cd00167">
    <property type="entry name" value="SANT"/>
    <property type="match status" value="2"/>
</dbReference>
<evidence type="ECO:0000259" key="4">
    <source>
        <dbReference type="PROSITE" id="PS50090"/>
    </source>
</evidence>
<dbReference type="STRING" id="6412.T1FSS7"/>
<dbReference type="InterPro" id="IPR009057">
    <property type="entry name" value="Homeodomain-like_sf"/>
</dbReference>
<dbReference type="SUPFAM" id="SSF46689">
    <property type="entry name" value="Homeodomain-like"/>
    <property type="match status" value="3"/>
</dbReference>
<dbReference type="FunFam" id="1.10.10.60:FF:000139">
    <property type="entry name" value="cyclin-D-binding Myb-like transcription factor 1 isoform X2"/>
    <property type="match status" value="1"/>
</dbReference>
<dbReference type="PROSITE" id="PS51294">
    <property type="entry name" value="HTH_MYB"/>
    <property type="match status" value="1"/>
</dbReference>
<dbReference type="GO" id="GO:0006357">
    <property type="term" value="P:regulation of transcription by RNA polymerase II"/>
    <property type="evidence" value="ECO:0000318"/>
    <property type="project" value="GO_Central"/>
</dbReference>
<dbReference type="KEGG" id="hro:HELRODRAFT_191249"/>
<dbReference type="GO" id="GO:0005634">
    <property type="term" value="C:nucleus"/>
    <property type="evidence" value="ECO:0000318"/>
    <property type="project" value="GO_Central"/>
</dbReference>
<dbReference type="CTD" id="20211874"/>
<keyword evidence="8" id="KW-1185">Reference proteome</keyword>
<evidence type="ECO:0008006" key="9">
    <source>
        <dbReference type="Google" id="ProtNLM"/>
    </source>
</evidence>
<dbReference type="PANTHER" id="PTHR46380">
    <property type="entry name" value="CYCLIN-D-BINDING MYB-LIKE TRANSCRIPTION FACTOR 1"/>
    <property type="match status" value="1"/>
</dbReference>
<dbReference type="InterPro" id="IPR046775">
    <property type="entry name" value="DMTF1_N"/>
</dbReference>
<dbReference type="EMBL" id="AMQM01003724">
    <property type="status" value="NOT_ANNOTATED_CDS"/>
    <property type="molecule type" value="Genomic_DNA"/>
</dbReference>